<feature type="transmembrane region" description="Helical" evidence="9">
    <location>
        <begin position="136"/>
        <end position="155"/>
    </location>
</feature>
<evidence type="ECO:0000313" key="13">
    <source>
        <dbReference type="Proteomes" id="UP001500842"/>
    </source>
</evidence>
<evidence type="ECO:0000256" key="8">
    <source>
        <dbReference type="ARBA" id="ARBA00023136"/>
    </source>
</evidence>
<gene>
    <name evidence="9" type="primary">lspA</name>
    <name evidence="12" type="ORF">GCM10009788_16070</name>
</gene>
<dbReference type="Proteomes" id="UP001500842">
    <property type="component" value="Unassembled WGS sequence"/>
</dbReference>
<keyword evidence="6 9" id="KW-0378">Hydrolase</keyword>
<dbReference type="PANTHER" id="PTHR33695">
    <property type="entry name" value="LIPOPROTEIN SIGNAL PEPTIDASE"/>
    <property type="match status" value="1"/>
</dbReference>
<dbReference type="PANTHER" id="PTHR33695:SF1">
    <property type="entry name" value="LIPOPROTEIN SIGNAL PEPTIDASE"/>
    <property type="match status" value="1"/>
</dbReference>
<comment type="function">
    <text evidence="9 10">This protein specifically catalyzes the removal of signal peptides from prolipoproteins.</text>
</comment>
<dbReference type="NCBIfam" id="NF011351">
    <property type="entry name" value="PRK14769.1"/>
    <property type="match status" value="1"/>
</dbReference>
<dbReference type="RefSeq" id="WP_141003321.1">
    <property type="nucleotide sequence ID" value="NZ_BAAAOR010000013.1"/>
</dbReference>
<evidence type="ECO:0000256" key="1">
    <source>
        <dbReference type="ARBA" id="ARBA00006139"/>
    </source>
</evidence>
<evidence type="ECO:0000256" key="6">
    <source>
        <dbReference type="ARBA" id="ARBA00022801"/>
    </source>
</evidence>
<comment type="catalytic activity">
    <reaction evidence="9 10">
        <text>Release of signal peptides from bacterial membrane prolipoproteins. Hydrolyzes -Xaa-Yaa-Zaa-|-(S,diacylglyceryl)Cys-, in which Xaa is hydrophobic (preferably Leu), and Yaa (Ala or Ser) and Zaa (Gly or Ala) have small, neutral side chains.</text>
        <dbReference type="EC" id="3.4.23.36"/>
    </reaction>
</comment>
<evidence type="ECO:0000313" key="12">
    <source>
        <dbReference type="EMBL" id="GAA1512318.1"/>
    </source>
</evidence>
<dbReference type="Pfam" id="PF01252">
    <property type="entry name" value="Peptidase_A8"/>
    <property type="match status" value="1"/>
</dbReference>
<feature type="active site" evidence="9">
    <location>
        <position position="140"/>
    </location>
</feature>
<evidence type="ECO:0000256" key="2">
    <source>
        <dbReference type="ARBA" id="ARBA00022475"/>
    </source>
</evidence>
<evidence type="ECO:0000256" key="10">
    <source>
        <dbReference type="RuleBase" id="RU000594"/>
    </source>
</evidence>
<comment type="pathway">
    <text evidence="9">Protein modification; lipoprotein biosynthesis (signal peptide cleavage).</text>
</comment>
<sequence length="181" mass="18769">MSRAPASVAISARTGRAAVALVAAAVAAVDLAAKAVSEVRLADSTVDLGLIQLQLAYNPGVAFSMGDRLPVWVIVAATAAISVGFAVYAWLRAPRAGWVERVAGGAVIGGAVANVVDRARDGVVTDYLHTGWWPTFNLADTFLVMGCIAIALVHARPGQVADEVREEPAQVDPVTPDTKDP</sequence>
<dbReference type="InterPro" id="IPR001872">
    <property type="entry name" value="Peptidase_A8"/>
</dbReference>
<keyword evidence="3 9" id="KW-0645">Protease</keyword>
<comment type="caution">
    <text evidence="9">Lacks conserved residue(s) required for the propagation of feature annotation.</text>
</comment>
<evidence type="ECO:0000256" key="4">
    <source>
        <dbReference type="ARBA" id="ARBA00022692"/>
    </source>
</evidence>
<comment type="similarity">
    <text evidence="1 9 11">Belongs to the peptidase A8 family.</text>
</comment>
<name>A0ABN2A6S6_9ACTN</name>
<keyword evidence="4 9" id="KW-0812">Transmembrane</keyword>
<accession>A0ABN2A6S6</accession>
<dbReference type="EC" id="3.4.23.36" evidence="9"/>
<comment type="caution">
    <text evidence="12">The sequence shown here is derived from an EMBL/GenBank/DDBJ whole genome shotgun (WGS) entry which is preliminary data.</text>
</comment>
<keyword evidence="5 9" id="KW-0064">Aspartyl protease</keyword>
<evidence type="ECO:0000256" key="11">
    <source>
        <dbReference type="RuleBase" id="RU004181"/>
    </source>
</evidence>
<organism evidence="12 13">
    <name type="scientific">Nocardioides humi</name>
    <dbReference type="NCBI Taxonomy" id="449461"/>
    <lineage>
        <taxon>Bacteria</taxon>
        <taxon>Bacillati</taxon>
        <taxon>Actinomycetota</taxon>
        <taxon>Actinomycetes</taxon>
        <taxon>Propionibacteriales</taxon>
        <taxon>Nocardioidaceae</taxon>
        <taxon>Nocardioides</taxon>
    </lineage>
</organism>
<dbReference type="PRINTS" id="PR00781">
    <property type="entry name" value="LIPOSIGPTASE"/>
</dbReference>
<evidence type="ECO:0000256" key="9">
    <source>
        <dbReference type="HAMAP-Rule" id="MF_00161"/>
    </source>
</evidence>
<keyword evidence="7 9" id="KW-1133">Transmembrane helix</keyword>
<reference evidence="12 13" key="1">
    <citation type="journal article" date="2019" name="Int. J. Syst. Evol. Microbiol.">
        <title>The Global Catalogue of Microorganisms (GCM) 10K type strain sequencing project: providing services to taxonomists for standard genome sequencing and annotation.</title>
        <authorList>
            <consortium name="The Broad Institute Genomics Platform"/>
            <consortium name="The Broad Institute Genome Sequencing Center for Infectious Disease"/>
            <person name="Wu L."/>
            <person name="Ma J."/>
        </authorList>
    </citation>
    <scope>NUCLEOTIDE SEQUENCE [LARGE SCALE GENOMIC DNA]</scope>
    <source>
        <strain evidence="12 13">JCM 14942</strain>
    </source>
</reference>
<comment type="subcellular location">
    <subcellularLocation>
        <location evidence="9">Cell membrane</location>
        <topology evidence="9">Multi-pass membrane protein</topology>
    </subcellularLocation>
</comment>
<dbReference type="NCBIfam" id="TIGR00077">
    <property type="entry name" value="lspA"/>
    <property type="match status" value="1"/>
</dbReference>
<keyword evidence="2 9" id="KW-1003">Cell membrane</keyword>
<feature type="transmembrane region" description="Helical" evidence="9">
    <location>
        <begin position="69"/>
        <end position="91"/>
    </location>
</feature>
<feature type="transmembrane region" description="Helical" evidence="9">
    <location>
        <begin position="98"/>
        <end position="116"/>
    </location>
</feature>
<protein>
    <recommendedName>
        <fullName evidence="9">Lipoprotein signal peptidase</fullName>
        <ecNumber evidence="9">3.4.23.36</ecNumber>
    </recommendedName>
    <alternativeName>
        <fullName evidence="9">Prolipoprotein signal peptidase</fullName>
    </alternativeName>
    <alternativeName>
        <fullName evidence="9">Signal peptidase II</fullName>
        <shortName evidence="9">SPase II</shortName>
    </alternativeName>
</protein>
<evidence type="ECO:0000256" key="3">
    <source>
        <dbReference type="ARBA" id="ARBA00022670"/>
    </source>
</evidence>
<feature type="active site" evidence="9">
    <location>
        <position position="126"/>
    </location>
</feature>
<keyword evidence="8 9" id="KW-0472">Membrane</keyword>
<keyword evidence="13" id="KW-1185">Reference proteome</keyword>
<evidence type="ECO:0000256" key="7">
    <source>
        <dbReference type="ARBA" id="ARBA00022989"/>
    </source>
</evidence>
<proteinExistence type="inferred from homology"/>
<dbReference type="HAMAP" id="MF_00161">
    <property type="entry name" value="LspA"/>
    <property type="match status" value="1"/>
</dbReference>
<dbReference type="PROSITE" id="PS00855">
    <property type="entry name" value="SPASE_II"/>
    <property type="match status" value="1"/>
</dbReference>
<dbReference type="EMBL" id="BAAAOR010000013">
    <property type="protein sequence ID" value="GAA1512318.1"/>
    <property type="molecule type" value="Genomic_DNA"/>
</dbReference>
<evidence type="ECO:0000256" key="5">
    <source>
        <dbReference type="ARBA" id="ARBA00022750"/>
    </source>
</evidence>